<name>A0A8C8E8T5_9STRI</name>
<reference evidence="1" key="2">
    <citation type="submission" date="2025-09" db="UniProtKB">
        <authorList>
            <consortium name="Ensembl"/>
        </authorList>
    </citation>
    <scope>IDENTIFICATION</scope>
</reference>
<reference evidence="1" key="1">
    <citation type="submission" date="2025-08" db="UniProtKB">
        <authorList>
            <consortium name="Ensembl"/>
        </authorList>
    </citation>
    <scope>IDENTIFICATION</scope>
</reference>
<evidence type="ECO:0000313" key="2">
    <source>
        <dbReference type="Proteomes" id="UP000694552"/>
    </source>
</evidence>
<accession>A0A8C8E8T5</accession>
<proteinExistence type="predicted"/>
<dbReference type="AlphaFoldDB" id="A0A8C8E8T5"/>
<dbReference type="Proteomes" id="UP000694552">
    <property type="component" value="Unplaced"/>
</dbReference>
<organism evidence="1 2">
    <name type="scientific">Otus sunia</name>
    <name type="common">Oriental scops-owl</name>
    <dbReference type="NCBI Taxonomy" id="257818"/>
    <lineage>
        <taxon>Eukaryota</taxon>
        <taxon>Metazoa</taxon>
        <taxon>Chordata</taxon>
        <taxon>Craniata</taxon>
        <taxon>Vertebrata</taxon>
        <taxon>Euteleostomi</taxon>
        <taxon>Archelosauria</taxon>
        <taxon>Archosauria</taxon>
        <taxon>Dinosauria</taxon>
        <taxon>Saurischia</taxon>
        <taxon>Theropoda</taxon>
        <taxon>Coelurosauria</taxon>
        <taxon>Aves</taxon>
        <taxon>Neognathae</taxon>
        <taxon>Neoaves</taxon>
        <taxon>Telluraves</taxon>
        <taxon>Strigiformes</taxon>
        <taxon>Strigidae</taxon>
        <taxon>Otus</taxon>
    </lineage>
</organism>
<keyword evidence="2" id="KW-1185">Reference proteome</keyword>
<dbReference type="Ensembl" id="ENSOSUT00000009910.1">
    <property type="protein sequence ID" value="ENSOSUP00000009573.1"/>
    <property type="gene ID" value="ENSOSUG00000007022.1"/>
</dbReference>
<sequence>YLNEKGPFLDPDQACSDYYTDVYWLERIRSLLLFQLLMNVCTRKRNILTLSSGARQVRGVVSLYRNLNAGTHCLSDTFGV</sequence>
<evidence type="ECO:0000313" key="1">
    <source>
        <dbReference type="Ensembl" id="ENSOSUP00000009573.1"/>
    </source>
</evidence>
<protein>
    <submittedName>
        <fullName evidence="1">Uncharacterized protein</fullName>
    </submittedName>
</protein>